<dbReference type="AlphaFoldDB" id="A0A147KID3"/>
<name>A0A147KID3_THECS</name>
<evidence type="ECO:0000313" key="2">
    <source>
        <dbReference type="EMBL" id="KUP96969.1"/>
    </source>
</evidence>
<keyword evidence="3" id="KW-1185">Reference proteome</keyword>
<feature type="compositionally biased region" description="Low complexity" evidence="1">
    <location>
        <begin position="266"/>
        <end position="282"/>
    </location>
</feature>
<proteinExistence type="predicted"/>
<gene>
    <name evidence="2" type="ORF">AC529_09380</name>
</gene>
<feature type="compositionally biased region" description="Basic and acidic residues" evidence="1">
    <location>
        <begin position="55"/>
        <end position="64"/>
    </location>
</feature>
<dbReference type="STRING" id="665004.AC529_09380"/>
<feature type="compositionally biased region" description="Gly residues" evidence="1">
    <location>
        <begin position="24"/>
        <end position="35"/>
    </location>
</feature>
<feature type="compositionally biased region" description="Low complexity" evidence="1">
    <location>
        <begin position="289"/>
        <end position="301"/>
    </location>
</feature>
<feature type="region of interest" description="Disordered" evidence="1">
    <location>
        <begin position="250"/>
        <end position="305"/>
    </location>
</feature>
<evidence type="ECO:0000256" key="1">
    <source>
        <dbReference type="SAM" id="MobiDB-lite"/>
    </source>
</evidence>
<sequence>MRSSGPALPGSGSGKAAHRSGPPVGVGGEGTGHSGHGARRGQQPLEVADPLHCGPDQREADVHRTLRRPAGEPGVGGGRIGQRGQELPDRVGVAGQRGGERGAGPHRRIGIGQEGARGTAQVAQRQHQAGALVAPHRTAGRRRDPVGQVLPPGGVADEDGQRGRRVRGVHPGQRLTVGQVGHDRVQQHGGGGAEVEDRAGRQRLDGPGLARPRRRVPVEDRLRGRVDPLWRHIGGEGRRAQFGVVEVRAPRLGHTGEEGQQRRTQRAPASPASPAAPTGAAAGRDRDSSASSPATTRAAGAVTGQGVPWCTTALHRCFRARRTASASPSVNARRCAGVS</sequence>
<evidence type="ECO:0000313" key="3">
    <source>
        <dbReference type="Proteomes" id="UP000074382"/>
    </source>
</evidence>
<dbReference type="PATRIC" id="fig|665004.4.peg.2223"/>
<reference evidence="3" key="1">
    <citation type="journal article" date="2017" name="Acta Aliment.">
        <title>Plant polysaccharide degrading enzyme system of Thermpbifida cellulosilytica TB100 revealed by de novo genome project data.</title>
        <authorList>
            <person name="Toth A."/>
            <person name="Baka E."/>
            <person name="Luzics S."/>
            <person name="Bata-Vidacs I."/>
            <person name="Nagy I."/>
            <person name="Balint B."/>
            <person name="Herceg R."/>
            <person name="Olasz F."/>
            <person name="Wilk T."/>
            <person name="Nagy T."/>
            <person name="Kriszt B."/>
            <person name="Nagy I."/>
            <person name="Kukolya J."/>
        </authorList>
    </citation>
    <scope>NUCLEOTIDE SEQUENCE [LARGE SCALE GENOMIC DNA]</scope>
    <source>
        <strain evidence="3">TB100</strain>
    </source>
</reference>
<protein>
    <submittedName>
        <fullName evidence="2">Uncharacterized protein</fullName>
    </submittedName>
</protein>
<feature type="region of interest" description="Disordered" evidence="1">
    <location>
        <begin position="1"/>
        <end position="216"/>
    </location>
</feature>
<feature type="compositionally biased region" description="Low complexity" evidence="1">
    <location>
        <begin position="1"/>
        <end position="10"/>
    </location>
</feature>
<organism evidence="2 3">
    <name type="scientific">Thermobifida cellulosilytica TB100</name>
    <dbReference type="NCBI Taxonomy" id="665004"/>
    <lineage>
        <taxon>Bacteria</taxon>
        <taxon>Bacillati</taxon>
        <taxon>Actinomycetota</taxon>
        <taxon>Actinomycetes</taxon>
        <taxon>Streptosporangiales</taxon>
        <taxon>Nocardiopsidaceae</taxon>
        <taxon>Thermobifida</taxon>
    </lineage>
</organism>
<comment type="caution">
    <text evidence="2">The sequence shown here is derived from an EMBL/GenBank/DDBJ whole genome shotgun (WGS) entry which is preliminary data.</text>
</comment>
<dbReference type="EMBL" id="LGEM01000051">
    <property type="protein sequence ID" value="KUP96969.1"/>
    <property type="molecule type" value="Genomic_DNA"/>
</dbReference>
<dbReference type="Proteomes" id="UP000074382">
    <property type="component" value="Unassembled WGS sequence"/>
</dbReference>
<accession>A0A147KID3</accession>
<feature type="compositionally biased region" description="Basic and acidic residues" evidence="1">
    <location>
        <begin position="195"/>
        <end position="204"/>
    </location>
</feature>